<dbReference type="VEuPathDB" id="FungiDB:RhiirFUN_004362"/>
<gene>
    <name evidence="4" type="ORF">GLOIN_2v1783204</name>
</gene>
<feature type="domain" description="C2H2-type" evidence="3">
    <location>
        <begin position="225"/>
        <end position="253"/>
    </location>
</feature>
<keyword evidence="1" id="KW-0479">Metal-binding</keyword>
<organism evidence="4 5">
    <name type="scientific">Rhizophagus irregularis (strain DAOM 181602 / DAOM 197198 / MUCL 43194)</name>
    <name type="common">Arbuscular mycorrhizal fungus</name>
    <name type="synonym">Glomus intraradices</name>
    <dbReference type="NCBI Taxonomy" id="747089"/>
    <lineage>
        <taxon>Eukaryota</taxon>
        <taxon>Fungi</taxon>
        <taxon>Fungi incertae sedis</taxon>
        <taxon>Mucoromycota</taxon>
        <taxon>Glomeromycotina</taxon>
        <taxon>Glomeromycetes</taxon>
        <taxon>Glomerales</taxon>
        <taxon>Glomeraceae</taxon>
        <taxon>Rhizophagus</taxon>
    </lineage>
</organism>
<dbReference type="VEuPathDB" id="FungiDB:RhiirFUN_019832"/>
<evidence type="ECO:0000313" key="5">
    <source>
        <dbReference type="Proteomes" id="UP000018888"/>
    </source>
</evidence>
<dbReference type="InterPro" id="IPR013087">
    <property type="entry name" value="Znf_C2H2_type"/>
</dbReference>
<reference evidence="4 5" key="2">
    <citation type="journal article" date="2018" name="New Phytol.">
        <title>High intraspecific genome diversity in the model arbuscular mycorrhizal symbiont Rhizophagus irregularis.</title>
        <authorList>
            <person name="Chen E.C.H."/>
            <person name="Morin E."/>
            <person name="Beaudet D."/>
            <person name="Noel J."/>
            <person name="Yildirir G."/>
            <person name="Ndikumana S."/>
            <person name="Charron P."/>
            <person name="St-Onge C."/>
            <person name="Giorgi J."/>
            <person name="Kruger M."/>
            <person name="Marton T."/>
            <person name="Ropars J."/>
            <person name="Grigoriev I.V."/>
            <person name="Hainaut M."/>
            <person name="Henrissat B."/>
            <person name="Roux C."/>
            <person name="Martin F."/>
            <person name="Corradi N."/>
        </authorList>
    </citation>
    <scope>NUCLEOTIDE SEQUENCE [LARGE SCALE GENOMIC DNA]</scope>
    <source>
        <strain evidence="4 5">DAOM 197198</strain>
    </source>
</reference>
<keyword evidence="1" id="KW-0862">Zinc</keyword>
<dbReference type="PROSITE" id="PS50157">
    <property type="entry name" value="ZINC_FINGER_C2H2_2"/>
    <property type="match status" value="1"/>
</dbReference>
<reference evidence="4 5" key="1">
    <citation type="journal article" date="2013" name="Proc. Natl. Acad. Sci. U.S.A.">
        <title>Genome of an arbuscular mycorrhizal fungus provides insight into the oldest plant symbiosis.</title>
        <authorList>
            <person name="Tisserant E."/>
            <person name="Malbreil M."/>
            <person name="Kuo A."/>
            <person name="Kohler A."/>
            <person name="Symeonidi A."/>
            <person name="Balestrini R."/>
            <person name="Charron P."/>
            <person name="Duensing N."/>
            <person name="Frei Dit Frey N."/>
            <person name="Gianinazzi-Pearson V."/>
            <person name="Gilbert L.B."/>
            <person name="Handa Y."/>
            <person name="Herr J.R."/>
            <person name="Hijri M."/>
            <person name="Koul R."/>
            <person name="Kawaguchi M."/>
            <person name="Krajinski F."/>
            <person name="Lammers P.J."/>
            <person name="Masclaux F.G."/>
            <person name="Murat C."/>
            <person name="Morin E."/>
            <person name="Ndikumana S."/>
            <person name="Pagni M."/>
            <person name="Petitpierre D."/>
            <person name="Requena N."/>
            <person name="Rosikiewicz P."/>
            <person name="Riley R."/>
            <person name="Saito K."/>
            <person name="San Clemente H."/>
            <person name="Shapiro H."/>
            <person name="van Tuinen D."/>
            <person name="Becard G."/>
            <person name="Bonfante P."/>
            <person name="Paszkowski U."/>
            <person name="Shachar-Hill Y.Y."/>
            <person name="Tuskan G.A."/>
            <person name="Young P.W."/>
            <person name="Sanders I.R."/>
            <person name="Henrissat B."/>
            <person name="Rensing S.A."/>
            <person name="Grigoriev I.V."/>
            <person name="Corradi N."/>
            <person name="Roux C."/>
            <person name="Martin F."/>
        </authorList>
    </citation>
    <scope>NUCLEOTIDE SEQUENCE [LARGE SCALE GENOMIC DNA]</scope>
    <source>
        <strain evidence="4 5">DAOM 197198</strain>
    </source>
</reference>
<comment type="caution">
    <text evidence="4">The sequence shown here is derived from an EMBL/GenBank/DDBJ whole genome shotgun (WGS) entry which is preliminary data.</text>
</comment>
<dbReference type="SMART" id="SM00355">
    <property type="entry name" value="ZnF_C2H2"/>
    <property type="match status" value="1"/>
</dbReference>
<keyword evidence="1" id="KW-0863">Zinc-finger</keyword>
<name>A0A2P4PFR0_RHIID</name>
<proteinExistence type="predicted"/>
<evidence type="ECO:0000313" key="4">
    <source>
        <dbReference type="EMBL" id="POG64234.1"/>
    </source>
</evidence>
<evidence type="ECO:0000256" key="1">
    <source>
        <dbReference type="PROSITE-ProRule" id="PRU00042"/>
    </source>
</evidence>
<dbReference type="Proteomes" id="UP000018888">
    <property type="component" value="Unassembled WGS sequence"/>
</dbReference>
<accession>A0A2P4PFR0</accession>
<dbReference type="AlphaFoldDB" id="A0A2P4PFR0"/>
<dbReference type="EMBL" id="AUPC02000246">
    <property type="protein sequence ID" value="POG64234.1"/>
    <property type="molecule type" value="Genomic_DNA"/>
</dbReference>
<evidence type="ECO:0000259" key="3">
    <source>
        <dbReference type="PROSITE" id="PS50157"/>
    </source>
</evidence>
<dbReference type="PROSITE" id="PS00028">
    <property type="entry name" value="ZINC_FINGER_C2H2_1"/>
    <property type="match status" value="1"/>
</dbReference>
<keyword evidence="5" id="KW-1185">Reference proteome</keyword>
<protein>
    <recommendedName>
        <fullName evidence="3">C2H2-type domain-containing protein</fullName>
    </recommendedName>
</protein>
<feature type="region of interest" description="Disordered" evidence="2">
    <location>
        <begin position="250"/>
        <end position="269"/>
    </location>
</feature>
<evidence type="ECO:0000256" key="2">
    <source>
        <dbReference type="SAM" id="MobiDB-lite"/>
    </source>
</evidence>
<sequence length="421" mass="48022">MARTTLNNYLLPQQSNSIAARAHHHPAFVAVASVSCTKIRDHPDGYYCLASVKSARQFATIFADKAVIISQDDKAKIGLGVPAVGWPFRTLQSVHEPVSVANHDFSLENGQKLVPSVYLMIKLNESNDELRIGQLSIFSWIKNHCNLCLYSLDIKRCTNASCCGPSRAKEATDFLLNNGFLPPITKAKDEHFTNPIHLLEYYDLLKIPGYDSHCSSLDQTTYSCLRCSVCNKYFPTLAYLTKHKKAMHTASWGRPKRKSKNNSNSLDDSSLLTSQQNEMCYDFNEYAEINFLNNNLECLRYWPSDIKIDNAISIGYERAIHLAKYLEMTAIPDDAYYFNIHKRFPDLQLDDFWNDDPNPRIMDSNDEFNVDNLSTNQYINHTISKMNINREKEINSNDSQITFLMKKNYNWGPAQQKPGLG</sequence>
<dbReference type="GO" id="GO:0008270">
    <property type="term" value="F:zinc ion binding"/>
    <property type="evidence" value="ECO:0007669"/>
    <property type="project" value="UniProtKB-KW"/>
</dbReference>